<accession>A0A7D5Q9P8</accession>
<dbReference type="KEGG" id="halu:HUG12_08900"/>
<protein>
    <submittedName>
        <fullName evidence="1">Uncharacterized protein</fullName>
    </submittedName>
</protein>
<dbReference type="RefSeq" id="WP_179268421.1">
    <property type="nucleotide sequence ID" value="NZ_CP058579.1"/>
</dbReference>
<proteinExistence type="predicted"/>
<dbReference type="GeneID" id="56037573"/>
<gene>
    <name evidence="1" type="ORF">HUG12_08900</name>
</gene>
<dbReference type="Proteomes" id="UP000509626">
    <property type="component" value="Chromosome"/>
</dbReference>
<keyword evidence="2" id="KW-1185">Reference proteome</keyword>
<evidence type="ECO:0000313" key="2">
    <source>
        <dbReference type="Proteomes" id="UP000509626"/>
    </source>
</evidence>
<name>A0A7D5Q9P8_9EURY</name>
<sequence>MVSDRTIDESAVSFRLHGTVVDRNGSSPGDGTACDVVVVDCPDGTRLSLLDPDGRVAEGVVGATRTLAVAIDGVPAVRPAADGPTVEPLGEGVARLAGRRTAACTWDGEAVSVPIDLGFDVASVPVRGTTRPRREAGATDEILAGLGIDDCSHVAADGARLVVHAVDDDPDTDPWAGVVYDEVAVELDLDDERFRESLGSGGGPVELSMRMTVGPRWFLGDETRYGTDTAPWHLAGLLDAVTRLLDGEPVEYACLYGPLRFELRPRGDGVARVRVAGGGGGHRPRFPPDGVLVRSEALVEGFLHGARDLLPVVSLLAGRDDDGFVRLRDAISTARTRLAGDEP</sequence>
<reference evidence="1 2" key="1">
    <citation type="submission" date="2020-06" db="EMBL/GenBank/DDBJ databases">
        <title>NJ-3-1, isolated from saline soil.</title>
        <authorList>
            <person name="Cui H.L."/>
            <person name="Shi X."/>
        </authorList>
    </citation>
    <scope>NUCLEOTIDE SEQUENCE [LARGE SCALE GENOMIC DNA]</scope>
    <source>
        <strain evidence="1 2">NJ-3-1</strain>
    </source>
</reference>
<dbReference type="EMBL" id="CP058579">
    <property type="protein sequence ID" value="QLG61836.1"/>
    <property type="molecule type" value="Genomic_DNA"/>
</dbReference>
<dbReference type="AlphaFoldDB" id="A0A7D5Q9P8"/>
<evidence type="ECO:0000313" key="1">
    <source>
        <dbReference type="EMBL" id="QLG61836.1"/>
    </source>
</evidence>
<organism evidence="1 2">
    <name type="scientific">Halorarum salinum</name>
    <dbReference type="NCBI Taxonomy" id="2743089"/>
    <lineage>
        <taxon>Archaea</taxon>
        <taxon>Methanobacteriati</taxon>
        <taxon>Methanobacteriota</taxon>
        <taxon>Stenosarchaea group</taxon>
        <taxon>Halobacteria</taxon>
        <taxon>Halobacteriales</taxon>
        <taxon>Haloferacaceae</taxon>
        <taxon>Halorarum</taxon>
    </lineage>
</organism>